<proteinExistence type="predicted"/>
<name>A0A972NKY7_9BURK</name>
<keyword evidence="3" id="KW-1185">Reference proteome</keyword>
<reference evidence="2 3" key="1">
    <citation type="submission" date="2019-11" db="EMBL/GenBank/DDBJ databases">
        <title>Metabolism of dissolved organic matter in forest soils.</title>
        <authorList>
            <person name="Cyle K.T."/>
            <person name="Wilhelm R.C."/>
            <person name="Martinez C.E."/>
        </authorList>
    </citation>
    <scope>NUCLEOTIDE SEQUENCE [LARGE SCALE GENOMIC DNA]</scope>
    <source>
        <strain evidence="2 3">5N</strain>
    </source>
</reference>
<dbReference type="Proteomes" id="UP000655523">
    <property type="component" value="Unassembled WGS sequence"/>
</dbReference>
<dbReference type="RefSeq" id="WP_172164391.1">
    <property type="nucleotide sequence ID" value="NZ_WOEZ01000060.1"/>
</dbReference>
<sequence>MTENRGIDVKAAKRKRSTDDVRRFNGCEMELARGASHIASMLYEHSIHAAVRETLLQFEACHGREDLKGFADALLGRLEQRCKPEAVKVLHHFIEHGRLPEQTPGVPPKPVSTRKPIAPKQRFTQSRMSRAGAMTEAA</sequence>
<comment type="caution">
    <text evidence="2">The sequence shown here is derived from an EMBL/GenBank/DDBJ whole genome shotgun (WGS) entry which is preliminary data.</text>
</comment>
<dbReference type="AlphaFoldDB" id="A0A972NKY7"/>
<evidence type="ECO:0000313" key="3">
    <source>
        <dbReference type="Proteomes" id="UP000655523"/>
    </source>
</evidence>
<feature type="region of interest" description="Disordered" evidence="1">
    <location>
        <begin position="99"/>
        <end position="138"/>
    </location>
</feature>
<accession>A0A972NKY7</accession>
<gene>
    <name evidence="2" type="ORF">GNZ13_12705</name>
</gene>
<protein>
    <submittedName>
        <fullName evidence="2">Uncharacterized protein</fullName>
    </submittedName>
</protein>
<evidence type="ECO:0000256" key="1">
    <source>
        <dbReference type="SAM" id="MobiDB-lite"/>
    </source>
</evidence>
<evidence type="ECO:0000313" key="2">
    <source>
        <dbReference type="EMBL" id="NPT55436.1"/>
    </source>
</evidence>
<organism evidence="2 3">
    <name type="scientific">Paraburkholderia elongata</name>
    <dbReference type="NCBI Taxonomy" id="2675747"/>
    <lineage>
        <taxon>Bacteria</taxon>
        <taxon>Pseudomonadati</taxon>
        <taxon>Pseudomonadota</taxon>
        <taxon>Betaproteobacteria</taxon>
        <taxon>Burkholderiales</taxon>
        <taxon>Burkholderiaceae</taxon>
        <taxon>Paraburkholderia</taxon>
    </lineage>
</organism>
<dbReference type="EMBL" id="WOEZ01000060">
    <property type="protein sequence ID" value="NPT55436.1"/>
    <property type="molecule type" value="Genomic_DNA"/>
</dbReference>